<evidence type="ECO:0000313" key="1">
    <source>
        <dbReference type="EMBL" id="KAH9375798.1"/>
    </source>
</evidence>
<gene>
    <name evidence="1" type="ORF">HPB48_015320</name>
</gene>
<dbReference type="VEuPathDB" id="VectorBase:HLOH_061559"/>
<protein>
    <submittedName>
        <fullName evidence="1">Uncharacterized protein</fullName>
    </submittedName>
</protein>
<proteinExistence type="predicted"/>
<evidence type="ECO:0000313" key="2">
    <source>
        <dbReference type="Proteomes" id="UP000821853"/>
    </source>
</evidence>
<dbReference type="AlphaFoldDB" id="A0A9J6GBN8"/>
<comment type="caution">
    <text evidence="1">The sequence shown here is derived from an EMBL/GenBank/DDBJ whole genome shotgun (WGS) entry which is preliminary data.</text>
</comment>
<accession>A0A9J6GBN8</accession>
<sequence length="175" mass="19189">MCRRILVNGYEALQAGHIRGVIPGIQDIPPNDLKQHLRCSGRKNHHCSSAIGKTNSALVTFNAPIAPAHCSPLQRRYKSLPLQATHSCICDTCDLMGHKKDIFPNHTAPKYFTCGLAAVENHQCAITPSCTNCEGAHLATDPTSPARKQAQDATFKRLKHHGQIGHEMPPCMPKR</sequence>
<dbReference type="EMBL" id="JABSTR010000007">
    <property type="protein sequence ID" value="KAH9375798.1"/>
    <property type="molecule type" value="Genomic_DNA"/>
</dbReference>
<organism evidence="1 2">
    <name type="scientific">Haemaphysalis longicornis</name>
    <name type="common">Bush tick</name>
    <dbReference type="NCBI Taxonomy" id="44386"/>
    <lineage>
        <taxon>Eukaryota</taxon>
        <taxon>Metazoa</taxon>
        <taxon>Ecdysozoa</taxon>
        <taxon>Arthropoda</taxon>
        <taxon>Chelicerata</taxon>
        <taxon>Arachnida</taxon>
        <taxon>Acari</taxon>
        <taxon>Parasitiformes</taxon>
        <taxon>Ixodida</taxon>
        <taxon>Ixodoidea</taxon>
        <taxon>Ixodidae</taxon>
        <taxon>Haemaphysalinae</taxon>
        <taxon>Haemaphysalis</taxon>
    </lineage>
</organism>
<name>A0A9J6GBN8_HAELO</name>
<keyword evidence="2" id="KW-1185">Reference proteome</keyword>
<dbReference type="OrthoDB" id="6931295at2759"/>
<dbReference type="Proteomes" id="UP000821853">
    <property type="component" value="Chromosome 5"/>
</dbReference>
<reference evidence="1 2" key="1">
    <citation type="journal article" date="2020" name="Cell">
        <title>Large-Scale Comparative Analyses of Tick Genomes Elucidate Their Genetic Diversity and Vector Capacities.</title>
        <authorList>
            <consortium name="Tick Genome and Microbiome Consortium (TIGMIC)"/>
            <person name="Jia N."/>
            <person name="Wang J."/>
            <person name="Shi W."/>
            <person name="Du L."/>
            <person name="Sun Y."/>
            <person name="Zhan W."/>
            <person name="Jiang J.F."/>
            <person name="Wang Q."/>
            <person name="Zhang B."/>
            <person name="Ji P."/>
            <person name="Bell-Sakyi L."/>
            <person name="Cui X.M."/>
            <person name="Yuan T.T."/>
            <person name="Jiang B.G."/>
            <person name="Yang W.F."/>
            <person name="Lam T.T."/>
            <person name="Chang Q.C."/>
            <person name="Ding S.J."/>
            <person name="Wang X.J."/>
            <person name="Zhu J.G."/>
            <person name="Ruan X.D."/>
            <person name="Zhao L."/>
            <person name="Wei J.T."/>
            <person name="Ye R.Z."/>
            <person name="Que T.C."/>
            <person name="Du C.H."/>
            <person name="Zhou Y.H."/>
            <person name="Cheng J.X."/>
            <person name="Dai P.F."/>
            <person name="Guo W.B."/>
            <person name="Han X.H."/>
            <person name="Huang E.J."/>
            <person name="Li L.F."/>
            <person name="Wei W."/>
            <person name="Gao Y.C."/>
            <person name="Liu J.Z."/>
            <person name="Shao H.Z."/>
            <person name="Wang X."/>
            <person name="Wang C.C."/>
            <person name="Yang T.C."/>
            <person name="Huo Q.B."/>
            <person name="Li W."/>
            <person name="Chen H.Y."/>
            <person name="Chen S.E."/>
            <person name="Zhou L.G."/>
            <person name="Ni X.B."/>
            <person name="Tian J.H."/>
            <person name="Sheng Y."/>
            <person name="Liu T."/>
            <person name="Pan Y.S."/>
            <person name="Xia L.Y."/>
            <person name="Li J."/>
            <person name="Zhao F."/>
            <person name="Cao W.C."/>
        </authorList>
    </citation>
    <scope>NUCLEOTIDE SEQUENCE [LARGE SCALE GENOMIC DNA]</scope>
    <source>
        <strain evidence="1">HaeL-2018</strain>
    </source>
</reference>